<dbReference type="SUPFAM" id="SSF82185">
    <property type="entry name" value="Histone H3 K4-specific methyltransferase SET7/9 N-terminal domain"/>
    <property type="match status" value="1"/>
</dbReference>
<proteinExistence type="predicted"/>
<keyword evidence="4" id="KW-0282">Flagellum</keyword>
<keyword evidence="6" id="KW-0966">Cell projection</keyword>
<dbReference type="OrthoDB" id="300500at2759"/>
<sequence length="319" mass="36739">MVSLSLRKLSLAENTFITSKYDSPWQSLMRDFCQKNKEKCDVEPMDECHGPYRQEKELSSGAHYDGEWNIMGMHGYGEYTYENGVVYEGQFENGMMHGKGELRYQLKGGGMAVIRGRWKEDVVVERALFFAHDLEYKEEGWNYCKLPDRRFAVEFDKGMKPAGRSYLTAYQPTKEIPPGLYDTGDGFFDPKAKVIFKYDNLADILRAPSLRERQWIVVNCRRGSEEPLGPRPDLYEKIVDPVVHPKQYLTPGAALRAKISAILNRDFVFDEIDYESAPCFYDPEKTYDEDKPAPGESTPAFYDPENPHDEDKPAPRVSF</sequence>
<evidence type="ECO:0000256" key="3">
    <source>
        <dbReference type="ARBA" id="ARBA00022737"/>
    </source>
</evidence>
<evidence type="ECO:0000313" key="8">
    <source>
        <dbReference type="Proteomes" id="UP000829999"/>
    </source>
</evidence>
<evidence type="ECO:0000256" key="5">
    <source>
        <dbReference type="ARBA" id="ARBA00023069"/>
    </source>
</evidence>
<feature type="region of interest" description="Disordered" evidence="7">
    <location>
        <begin position="280"/>
        <end position="319"/>
    </location>
</feature>
<dbReference type="RefSeq" id="XP_050563320.1">
    <property type="nucleotide sequence ID" value="XM_050707363.1"/>
</dbReference>
<name>A0A9R0EDL2_SPOFR</name>
<evidence type="ECO:0000256" key="4">
    <source>
        <dbReference type="ARBA" id="ARBA00022846"/>
    </source>
</evidence>
<evidence type="ECO:0000256" key="1">
    <source>
        <dbReference type="ARBA" id="ARBA00004230"/>
    </source>
</evidence>
<gene>
    <name evidence="9" type="primary">LOC118276017</name>
</gene>
<evidence type="ECO:0000256" key="2">
    <source>
        <dbReference type="ARBA" id="ARBA00016322"/>
    </source>
</evidence>
<dbReference type="Gene3D" id="2.20.110.10">
    <property type="entry name" value="Histone H3 K4-specific methyltransferase SET7/9 N-terminal domain"/>
    <property type="match status" value="1"/>
</dbReference>
<evidence type="ECO:0000313" key="9">
    <source>
        <dbReference type="RefSeq" id="XP_050563320.1"/>
    </source>
</evidence>
<keyword evidence="8" id="KW-1185">Reference proteome</keyword>
<dbReference type="Proteomes" id="UP000829999">
    <property type="component" value="Chromosome 31"/>
</dbReference>
<feature type="compositionally biased region" description="Basic and acidic residues" evidence="7">
    <location>
        <begin position="282"/>
        <end position="293"/>
    </location>
</feature>
<dbReference type="AlphaFoldDB" id="A0A9R0EDL2"/>
<feature type="compositionally biased region" description="Basic and acidic residues" evidence="7">
    <location>
        <begin position="305"/>
        <end position="319"/>
    </location>
</feature>
<protein>
    <recommendedName>
        <fullName evidence="2">MORN repeat-containing protein 5</fullName>
    </recommendedName>
</protein>
<keyword evidence="5" id="KW-0969">Cilium</keyword>
<reference evidence="9" key="1">
    <citation type="submission" date="2025-08" db="UniProtKB">
        <authorList>
            <consortium name="RefSeq"/>
        </authorList>
    </citation>
    <scope>IDENTIFICATION</scope>
    <source>
        <tissue evidence="9">Whole larval tissue</tissue>
    </source>
</reference>
<dbReference type="PANTHER" id="PTHR46437">
    <property type="entry name" value="MORN REPEAT-CONTAINING PROTEIN 5"/>
    <property type="match status" value="1"/>
</dbReference>
<dbReference type="GeneID" id="118276017"/>
<dbReference type="SMART" id="SM00698">
    <property type="entry name" value="MORN"/>
    <property type="match status" value="2"/>
</dbReference>
<dbReference type="GO" id="GO:0031514">
    <property type="term" value="C:motile cilium"/>
    <property type="evidence" value="ECO:0007669"/>
    <property type="project" value="UniProtKB-SubCell"/>
</dbReference>
<dbReference type="InterPro" id="IPR003409">
    <property type="entry name" value="MORN"/>
</dbReference>
<dbReference type="PANTHER" id="PTHR46437:SF1">
    <property type="entry name" value="MORN REPEAT-CONTAINING PROTEIN 5"/>
    <property type="match status" value="1"/>
</dbReference>
<evidence type="ECO:0000256" key="7">
    <source>
        <dbReference type="SAM" id="MobiDB-lite"/>
    </source>
</evidence>
<dbReference type="Pfam" id="PF02493">
    <property type="entry name" value="MORN"/>
    <property type="match status" value="2"/>
</dbReference>
<evidence type="ECO:0000256" key="6">
    <source>
        <dbReference type="ARBA" id="ARBA00023273"/>
    </source>
</evidence>
<keyword evidence="3" id="KW-0677">Repeat</keyword>
<organism evidence="8 9">
    <name type="scientific">Spodoptera frugiperda</name>
    <name type="common">Fall armyworm</name>
    <dbReference type="NCBI Taxonomy" id="7108"/>
    <lineage>
        <taxon>Eukaryota</taxon>
        <taxon>Metazoa</taxon>
        <taxon>Ecdysozoa</taxon>
        <taxon>Arthropoda</taxon>
        <taxon>Hexapoda</taxon>
        <taxon>Insecta</taxon>
        <taxon>Pterygota</taxon>
        <taxon>Neoptera</taxon>
        <taxon>Endopterygota</taxon>
        <taxon>Lepidoptera</taxon>
        <taxon>Glossata</taxon>
        <taxon>Ditrysia</taxon>
        <taxon>Noctuoidea</taxon>
        <taxon>Noctuidae</taxon>
        <taxon>Amphipyrinae</taxon>
        <taxon>Spodoptera</taxon>
    </lineage>
</organism>
<accession>A0A9R0EDL2</accession>
<dbReference type="InterPro" id="IPR042814">
    <property type="entry name" value="Morn5"/>
</dbReference>
<comment type="subcellular location">
    <subcellularLocation>
        <location evidence="1">Cell projection</location>
        <location evidence="1">Cilium</location>
        <location evidence="1">Flagellum</location>
    </subcellularLocation>
</comment>